<sequence>MSGNSGKRPPLVADRRYAAPADRGSGKGGNGGKRNSKARSGGGKGGNGGRKTRRSPRRQPARRGNVLTRAIGWLLRLIWRLTWRLTAVVALILAMATFYYEVQLPPAKTLLDGRSRGSVTLLDDQGEKFAWRGQTFDSISADNVSPYLRDAVIATEDRRFYHHFGVSPRGIIGAMIINIRAGRGPFEGHGGSTITQQVAKLLCLGKPYDPKAWKNESAYVADCRRSTLWRKIQEVPYALAMEWKYTKDQILTIYLNRAYLGAGARGFEAASERYFGKSARNVTPAEAAMLAGLLKAPSYYAPTNNLARARERANVIIGLMQEQGYLTLAQAEKARQNPAKLSQAAASRAGGYFADWVMESGPDFLTTQTTEDVIIKTTLDQRIQKAAEQALQDVFSKKLKDGSKAQAAIVVMSADGAVRAMVGGRKTDVAGAFNRATQALRQTGSAFKPFVYAAALDLGYSPSDFVKDTPLTIDIPGSGPWSPQNYERTFSGLVTLTTALKESLNVPAVRVAMAVGLDKVRKVASDFGIQSDLAKGPALALGVSETTLLDMTGAYAGILNGGSSVKPYGMVSLRLKGDDKPLIGQSGGIGERVISTKSAKLLTYMMTQVVESGTGRHAKLKDHQAAGKTGTSQNSRDAWFIGFTADYVAGVWMGNDDNSPMSHVTGGSIPAEIWHELMSKIEEGQPSKPLPIIVPEPRVPPKGAETEAALAAGKEPPKQQGVAEKILSDVLHRLGGGRN</sequence>
<dbReference type="InterPro" id="IPR050396">
    <property type="entry name" value="Glycosyltr_51/Transpeptidase"/>
</dbReference>
<dbReference type="SUPFAM" id="SSF56601">
    <property type="entry name" value="beta-lactamase/transpeptidase-like"/>
    <property type="match status" value="1"/>
</dbReference>
<evidence type="ECO:0000256" key="5">
    <source>
        <dbReference type="ARBA" id="ARBA00022670"/>
    </source>
</evidence>
<dbReference type="Pfam" id="PF00905">
    <property type="entry name" value="Transpeptidase"/>
    <property type="match status" value="1"/>
</dbReference>
<keyword evidence="8" id="KW-0378">Hydrolase</keyword>
<dbReference type="NCBIfam" id="TIGR02074">
    <property type="entry name" value="PBP_1a_fam"/>
    <property type="match status" value="1"/>
</dbReference>
<evidence type="ECO:0000256" key="8">
    <source>
        <dbReference type="ARBA" id="ARBA00022801"/>
    </source>
</evidence>
<dbReference type="InterPro" id="IPR001460">
    <property type="entry name" value="PCN-bd_Tpept"/>
</dbReference>
<comment type="pathway">
    <text evidence="1">Cell wall biogenesis; peptidoglycan biosynthesis.</text>
</comment>
<name>A0ABV7AM34_9RHOB</name>
<evidence type="ECO:0000256" key="12">
    <source>
        <dbReference type="SAM" id="MobiDB-lite"/>
    </source>
</evidence>
<keyword evidence="5" id="KW-0645">Protease</keyword>
<dbReference type="PANTHER" id="PTHR32282:SF33">
    <property type="entry name" value="PEPTIDOGLYCAN GLYCOSYLTRANSFERASE"/>
    <property type="match status" value="1"/>
</dbReference>
<dbReference type="Pfam" id="PF00912">
    <property type="entry name" value="Transgly"/>
    <property type="match status" value="1"/>
</dbReference>
<evidence type="ECO:0000256" key="13">
    <source>
        <dbReference type="SAM" id="Phobius"/>
    </source>
</evidence>
<dbReference type="InterPro" id="IPR023346">
    <property type="entry name" value="Lysozyme-like_dom_sf"/>
</dbReference>
<feature type="transmembrane region" description="Helical" evidence="13">
    <location>
        <begin position="81"/>
        <end position="100"/>
    </location>
</feature>
<evidence type="ECO:0000256" key="3">
    <source>
        <dbReference type="ARBA" id="ARBA00007739"/>
    </source>
</evidence>
<comment type="similarity">
    <text evidence="2">In the C-terminal section; belongs to the transpeptidase family.</text>
</comment>
<evidence type="ECO:0000256" key="6">
    <source>
        <dbReference type="ARBA" id="ARBA00022676"/>
    </source>
</evidence>
<evidence type="ECO:0000256" key="1">
    <source>
        <dbReference type="ARBA" id="ARBA00004752"/>
    </source>
</evidence>
<keyword evidence="4" id="KW-0121">Carboxypeptidase</keyword>
<comment type="similarity">
    <text evidence="3">In the N-terminal section; belongs to the glycosyltransferase 51 family.</text>
</comment>
<evidence type="ECO:0000313" key="17">
    <source>
        <dbReference type="Proteomes" id="UP001595443"/>
    </source>
</evidence>
<dbReference type="EMBL" id="JBHRSK010000016">
    <property type="protein sequence ID" value="MFC2969895.1"/>
    <property type="molecule type" value="Genomic_DNA"/>
</dbReference>
<dbReference type="SUPFAM" id="SSF53955">
    <property type="entry name" value="Lysozyme-like"/>
    <property type="match status" value="1"/>
</dbReference>
<evidence type="ECO:0000256" key="2">
    <source>
        <dbReference type="ARBA" id="ARBA00007090"/>
    </source>
</evidence>
<keyword evidence="17" id="KW-1185">Reference proteome</keyword>
<dbReference type="Proteomes" id="UP001595443">
    <property type="component" value="Unassembled WGS sequence"/>
</dbReference>
<keyword evidence="9" id="KW-0511">Multifunctional enzyme</keyword>
<dbReference type="InterPro" id="IPR036950">
    <property type="entry name" value="PBP_transglycosylase"/>
</dbReference>
<accession>A0ABV7AM34</accession>
<comment type="catalytic activity">
    <reaction evidence="11">
        <text>[GlcNAc-(1-&gt;4)-Mur2Ac(oyl-L-Ala-gamma-D-Glu-L-Lys-D-Ala-D-Ala)](n)-di-trans,octa-cis-undecaprenyl diphosphate + beta-D-GlcNAc-(1-&gt;4)-Mur2Ac(oyl-L-Ala-gamma-D-Glu-L-Lys-D-Ala-D-Ala)-di-trans,octa-cis-undecaprenyl diphosphate = [GlcNAc-(1-&gt;4)-Mur2Ac(oyl-L-Ala-gamma-D-Glu-L-Lys-D-Ala-D-Ala)](n+1)-di-trans,octa-cis-undecaprenyl diphosphate + di-trans,octa-cis-undecaprenyl diphosphate + H(+)</text>
        <dbReference type="Rhea" id="RHEA:23708"/>
        <dbReference type="Rhea" id="RHEA-COMP:9602"/>
        <dbReference type="Rhea" id="RHEA-COMP:9603"/>
        <dbReference type="ChEBI" id="CHEBI:15378"/>
        <dbReference type="ChEBI" id="CHEBI:58405"/>
        <dbReference type="ChEBI" id="CHEBI:60033"/>
        <dbReference type="ChEBI" id="CHEBI:78435"/>
        <dbReference type="EC" id="2.4.99.28"/>
    </reaction>
</comment>
<keyword evidence="7 16" id="KW-0808">Transferase</keyword>
<feature type="domain" description="Glycosyl transferase family 51" evidence="15">
    <location>
        <begin position="134"/>
        <end position="320"/>
    </location>
</feature>
<protein>
    <recommendedName>
        <fullName evidence="10">peptidoglycan glycosyltransferase</fullName>
        <ecNumber evidence="10">2.4.99.28</ecNumber>
    </recommendedName>
</protein>
<dbReference type="GO" id="GO:0016757">
    <property type="term" value="F:glycosyltransferase activity"/>
    <property type="evidence" value="ECO:0007669"/>
    <property type="project" value="UniProtKB-KW"/>
</dbReference>
<reference evidence="17" key="1">
    <citation type="journal article" date="2019" name="Int. J. Syst. Evol. Microbiol.">
        <title>The Global Catalogue of Microorganisms (GCM) 10K type strain sequencing project: providing services to taxonomists for standard genome sequencing and annotation.</title>
        <authorList>
            <consortium name="The Broad Institute Genomics Platform"/>
            <consortium name="The Broad Institute Genome Sequencing Center for Infectious Disease"/>
            <person name="Wu L."/>
            <person name="Ma J."/>
        </authorList>
    </citation>
    <scope>NUCLEOTIDE SEQUENCE [LARGE SCALE GENOMIC DNA]</scope>
    <source>
        <strain evidence="17">KCTC 62192</strain>
    </source>
</reference>
<dbReference type="PANTHER" id="PTHR32282">
    <property type="entry name" value="BINDING PROTEIN TRANSPEPTIDASE, PUTATIVE-RELATED"/>
    <property type="match status" value="1"/>
</dbReference>
<proteinExistence type="inferred from homology"/>
<dbReference type="Gene3D" id="1.10.3810.10">
    <property type="entry name" value="Biosynthetic peptidoglycan transglycosylase-like"/>
    <property type="match status" value="1"/>
</dbReference>
<keyword evidence="13" id="KW-0812">Transmembrane</keyword>
<dbReference type="Gene3D" id="3.40.710.10">
    <property type="entry name" value="DD-peptidase/beta-lactamase superfamily"/>
    <property type="match status" value="1"/>
</dbReference>
<gene>
    <name evidence="16" type="ORF">ACFOES_17495</name>
</gene>
<evidence type="ECO:0000313" key="16">
    <source>
        <dbReference type="EMBL" id="MFC2969895.1"/>
    </source>
</evidence>
<dbReference type="EC" id="2.4.99.28" evidence="10"/>
<keyword evidence="13" id="KW-0472">Membrane</keyword>
<evidence type="ECO:0000256" key="11">
    <source>
        <dbReference type="ARBA" id="ARBA00049902"/>
    </source>
</evidence>
<evidence type="ECO:0000259" key="15">
    <source>
        <dbReference type="Pfam" id="PF00912"/>
    </source>
</evidence>
<dbReference type="InterPro" id="IPR012338">
    <property type="entry name" value="Beta-lactam/transpept-like"/>
</dbReference>
<evidence type="ECO:0000259" key="14">
    <source>
        <dbReference type="Pfam" id="PF00905"/>
    </source>
</evidence>
<feature type="region of interest" description="Disordered" evidence="12">
    <location>
        <begin position="1"/>
        <end position="62"/>
    </location>
</feature>
<evidence type="ECO:0000256" key="7">
    <source>
        <dbReference type="ARBA" id="ARBA00022679"/>
    </source>
</evidence>
<feature type="compositionally biased region" description="Basic residues" evidence="12">
    <location>
        <begin position="50"/>
        <end position="61"/>
    </location>
</feature>
<dbReference type="RefSeq" id="WP_377834656.1">
    <property type="nucleotide sequence ID" value="NZ_JBHRSK010000016.1"/>
</dbReference>
<evidence type="ECO:0000256" key="10">
    <source>
        <dbReference type="ARBA" id="ARBA00044770"/>
    </source>
</evidence>
<evidence type="ECO:0000256" key="4">
    <source>
        <dbReference type="ARBA" id="ARBA00022645"/>
    </source>
</evidence>
<feature type="domain" description="Penicillin-binding protein transpeptidase" evidence="14">
    <location>
        <begin position="408"/>
        <end position="678"/>
    </location>
</feature>
<comment type="caution">
    <text evidence="16">The sequence shown here is derived from an EMBL/GenBank/DDBJ whole genome shotgun (WGS) entry which is preliminary data.</text>
</comment>
<evidence type="ECO:0000256" key="9">
    <source>
        <dbReference type="ARBA" id="ARBA00023268"/>
    </source>
</evidence>
<keyword evidence="6 16" id="KW-0328">Glycosyltransferase</keyword>
<dbReference type="InterPro" id="IPR001264">
    <property type="entry name" value="Glyco_trans_51"/>
</dbReference>
<feature type="compositionally biased region" description="Gly residues" evidence="12">
    <location>
        <begin position="40"/>
        <end position="49"/>
    </location>
</feature>
<organism evidence="16 17">
    <name type="scientific">Acidimangrovimonas pyrenivorans</name>
    <dbReference type="NCBI Taxonomy" id="2030798"/>
    <lineage>
        <taxon>Bacteria</taxon>
        <taxon>Pseudomonadati</taxon>
        <taxon>Pseudomonadota</taxon>
        <taxon>Alphaproteobacteria</taxon>
        <taxon>Rhodobacterales</taxon>
        <taxon>Paracoccaceae</taxon>
        <taxon>Acidimangrovimonas</taxon>
    </lineage>
</organism>
<keyword evidence="13" id="KW-1133">Transmembrane helix</keyword>